<evidence type="ECO:0000256" key="11">
    <source>
        <dbReference type="ARBA" id="ARBA00022989"/>
    </source>
</evidence>
<evidence type="ECO:0000256" key="2">
    <source>
        <dbReference type="ARBA" id="ARBA00004651"/>
    </source>
</evidence>
<reference evidence="17" key="1">
    <citation type="submission" date="2022-12" db="EMBL/GenBank/DDBJ databases">
        <authorList>
            <person name="Wang J."/>
        </authorList>
    </citation>
    <scope>NUCLEOTIDE SEQUENCE</scope>
    <source>
        <strain evidence="17">HY-42-06</strain>
    </source>
</reference>
<dbReference type="InterPro" id="IPR003660">
    <property type="entry name" value="HAMP_dom"/>
</dbReference>
<evidence type="ECO:0000313" key="17">
    <source>
        <dbReference type="EMBL" id="MCY6370086.1"/>
    </source>
</evidence>
<evidence type="ECO:0000256" key="9">
    <source>
        <dbReference type="ARBA" id="ARBA00022777"/>
    </source>
</evidence>
<sequence>MKSIKSRLLGSHFVVIFLTVIILELILLVSIKNYYYKGIEEILYKQVKISSNFYSKYLANKPLDTAADDLIESFSYSTNAEVQIIDKNKGILSDSIGVVPGTKIDSFDVNSALKGSTSSWKGNQPYTNEVVMAVSAPLKINGNVVGVLRFITSLETVNLLLKKILIISSLIGILVVLSITIVSIIISNTITKPLNQVTDVAKQMAQGEFSLRAEKKYDDEVGSMADTLNYMAQEIVKNEKIKNEFISSISHELRTPLTSIKGWALTLKLKEFTDTIKRDEGLDIIIEESERLSCLVEELLDFSRFEAGKVILNIEVVNIKELLLNILKQMQPRAERNGIKLKHNIIELPFIKADKNRLKQVFINVIDNALKFTDEGGSINVYTSIQEENFVLIYIVDTGCGIKNEDLSNIKKKFYKGDIKKPGNGIGLAICDEIIELHGGKLYIESSFGVGTTVKIAMKIE</sequence>
<feature type="transmembrane region" description="Helical" evidence="14">
    <location>
        <begin position="12"/>
        <end position="31"/>
    </location>
</feature>
<dbReference type="SUPFAM" id="SSF47384">
    <property type="entry name" value="Homodimeric domain of signal transducing histidine kinase"/>
    <property type="match status" value="1"/>
</dbReference>
<dbReference type="SUPFAM" id="SSF55874">
    <property type="entry name" value="ATPase domain of HSP90 chaperone/DNA topoisomerase II/histidine kinase"/>
    <property type="match status" value="1"/>
</dbReference>
<dbReference type="Proteomes" id="UP001079657">
    <property type="component" value="Unassembled WGS sequence"/>
</dbReference>
<keyword evidence="10" id="KW-0067">ATP-binding</keyword>
<accession>A0ABT4CM15</accession>
<dbReference type="CDD" id="cd06225">
    <property type="entry name" value="HAMP"/>
    <property type="match status" value="1"/>
</dbReference>
<feature type="transmembrane region" description="Helical" evidence="14">
    <location>
        <begin position="164"/>
        <end position="186"/>
    </location>
</feature>
<dbReference type="InterPro" id="IPR003661">
    <property type="entry name" value="HisK_dim/P_dom"/>
</dbReference>
<organism evidence="17 18">
    <name type="scientific">Clostridium ganghwense</name>
    <dbReference type="NCBI Taxonomy" id="312089"/>
    <lineage>
        <taxon>Bacteria</taxon>
        <taxon>Bacillati</taxon>
        <taxon>Bacillota</taxon>
        <taxon>Clostridia</taxon>
        <taxon>Eubacteriales</taxon>
        <taxon>Clostridiaceae</taxon>
        <taxon>Clostridium</taxon>
    </lineage>
</organism>
<evidence type="ECO:0000313" key="18">
    <source>
        <dbReference type="Proteomes" id="UP001079657"/>
    </source>
</evidence>
<dbReference type="PRINTS" id="PR00344">
    <property type="entry name" value="BCTRLSENSOR"/>
</dbReference>
<evidence type="ECO:0000259" key="15">
    <source>
        <dbReference type="PROSITE" id="PS50109"/>
    </source>
</evidence>
<evidence type="ECO:0000256" key="5">
    <source>
        <dbReference type="ARBA" id="ARBA00022553"/>
    </source>
</evidence>
<comment type="caution">
    <text evidence="17">The sequence shown here is derived from an EMBL/GenBank/DDBJ whole genome shotgun (WGS) entry which is preliminary data.</text>
</comment>
<feature type="domain" description="HAMP" evidence="16">
    <location>
        <begin position="188"/>
        <end position="240"/>
    </location>
</feature>
<keyword evidence="12" id="KW-0902">Two-component regulatory system</keyword>
<dbReference type="PANTHER" id="PTHR45528">
    <property type="entry name" value="SENSOR HISTIDINE KINASE CPXA"/>
    <property type="match status" value="1"/>
</dbReference>
<dbReference type="SUPFAM" id="SSF158472">
    <property type="entry name" value="HAMP domain-like"/>
    <property type="match status" value="1"/>
</dbReference>
<comment type="subcellular location">
    <subcellularLocation>
        <location evidence="2">Cell membrane</location>
        <topology evidence="2">Multi-pass membrane protein</topology>
    </subcellularLocation>
</comment>
<keyword evidence="6" id="KW-0808">Transferase</keyword>
<protein>
    <recommendedName>
        <fullName evidence="3">histidine kinase</fullName>
        <ecNumber evidence="3">2.7.13.3</ecNumber>
    </recommendedName>
</protein>
<dbReference type="Pfam" id="PF00512">
    <property type="entry name" value="HisKA"/>
    <property type="match status" value="1"/>
</dbReference>
<dbReference type="PROSITE" id="PS50109">
    <property type="entry name" value="HIS_KIN"/>
    <property type="match status" value="1"/>
</dbReference>
<evidence type="ECO:0000256" key="12">
    <source>
        <dbReference type="ARBA" id="ARBA00023012"/>
    </source>
</evidence>
<dbReference type="EC" id="2.7.13.3" evidence="3"/>
<dbReference type="Gene3D" id="3.30.450.20">
    <property type="entry name" value="PAS domain"/>
    <property type="match status" value="1"/>
</dbReference>
<dbReference type="SMART" id="SM00387">
    <property type="entry name" value="HATPase_c"/>
    <property type="match status" value="1"/>
</dbReference>
<keyword evidence="4" id="KW-1003">Cell membrane</keyword>
<keyword evidence="8" id="KW-0547">Nucleotide-binding</keyword>
<dbReference type="Gene3D" id="1.10.287.130">
    <property type="match status" value="1"/>
</dbReference>
<evidence type="ECO:0000256" key="8">
    <source>
        <dbReference type="ARBA" id="ARBA00022741"/>
    </source>
</evidence>
<dbReference type="SUPFAM" id="SSF103190">
    <property type="entry name" value="Sensory domain-like"/>
    <property type="match status" value="1"/>
</dbReference>
<evidence type="ECO:0000256" key="14">
    <source>
        <dbReference type="SAM" id="Phobius"/>
    </source>
</evidence>
<dbReference type="SMART" id="SM00388">
    <property type="entry name" value="HisKA"/>
    <property type="match status" value="1"/>
</dbReference>
<name>A0ABT4CM15_9CLOT</name>
<dbReference type="InterPro" id="IPR003594">
    <property type="entry name" value="HATPase_dom"/>
</dbReference>
<dbReference type="InterPro" id="IPR004358">
    <property type="entry name" value="Sig_transdc_His_kin-like_C"/>
</dbReference>
<keyword evidence="5" id="KW-0597">Phosphoprotein</keyword>
<evidence type="ECO:0000259" key="16">
    <source>
        <dbReference type="PROSITE" id="PS50885"/>
    </source>
</evidence>
<dbReference type="InterPro" id="IPR036097">
    <property type="entry name" value="HisK_dim/P_sf"/>
</dbReference>
<dbReference type="InterPro" id="IPR005467">
    <property type="entry name" value="His_kinase_dom"/>
</dbReference>
<dbReference type="Gene3D" id="1.10.8.500">
    <property type="entry name" value="HAMP domain in histidine kinase"/>
    <property type="match status" value="1"/>
</dbReference>
<evidence type="ECO:0000256" key="6">
    <source>
        <dbReference type="ARBA" id="ARBA00022679"/>
    </source>
</evidence>
<dbReference type="SMART" id="SM00304">
    <property type="entry name" value="HAMP"/>
    <property type="match status" value="1"/>
</dbReference>
<keyword evidence="13 14" id="KW-0472">Membrane</keyword>
<dbReference type="CDD" id="cd00082">
    <property type="entry name" value="HisKA"/>
    <property type="match status" value="1"/>
</dbReference>
<keyword evidence="11 14" id="KW-1133">Transmembrane helix</keyword>
<dbReference type="EMBL" id="JAPQES010000001">
    <property type="protein sequence ID" value="MCY6370086.1"/>
    <property type="molecule type" value="Genomic_DNA"/>
</dbReference>
<keyword evidence="18" id="KW-1185">Reference proteome</keyword>
<dbReference type="PANTHER" id="PTHR45528:SF1">
    <property type="entry name" value="SENSOR HISTIDINE KINASE CPXA"/>
    <property type="match status" value="1"/>
</dbReference>
<comment type="catalytic activity">
    <reaction evidence="1">
        <text>ATP + protein L-histidine = ADP + protein N-phospho-L-histidine.</text>
        <dbReference type="EC" id="2.7.13.3"/>
    </reaction>
</comment>
<evidence type="ECO:0000256" key="4">
    <source>
        <dbReference type="ARBA" id="ARBA00022475"/>
    </source>
</evidence>
<feature type="domain" description="Histidine kinase" evidence="15">
    <location>
        <begin position="248"/>
        <end position="461"/>
    </location>
</feature>
<proteinExistence type="predicted"/>
<evidence type="ECO:0000256" key="7">
    <source>
        <dbReference type="ARBA" id="ARBA00022692"/>
    </source>
</evidence>
<dbReference type="GO" id="GO:0016301">
    <property type="term" value="F:kinase activity"/>
    <property type="evidence" value="ECO:0007669"/>
    <property type="project" value="UniProtKB-KW"/>
</dbReference>
<dbReference type="InterPro" id="IPR036890">
    <property type="entry name" value="HATPase_C_sf"/>
</dbReference>
<keyword evidence="7 14" id="KW-0812">Transmembrane</keyword>
<dbReference type="RefSeq" id="WP_268048645.1">
    <property type="nucleotide sequence ID" value="NZ_JAPQES010000001.1"/>
</dbReference>
<keyword evidence="9 17" id="KW-0418">Kinase</keyword>
<evidence type="ECO:0000256" key="13">
    <source>
        <dbReference type="ARBA" id="ARBA00023136"/>
    </source>
</evidence>
<dbReference type="InterPro" id="IPR029151">
    <property type="entry name" value="Sensor-like_sf"/>
</dbReference>
<dbReference type="Pfam" id="PF00672">
    <property type="entry name" value="HAMP"/>
    <property type="match status" value="1"/>
</dbReference>
<dbReference type="InterPro" id="IPR050398">
    <property type="entry name" value="HssS/ArlS-like"/>
</dbReference>
<evidence type="ECO:0000256" key="10">
    <source>
        <dbReference type="ARBA" id="ARBA00022840"/>
    </source>
</evidence>
<dbReference type="PROSITE" id="PS50885">
    <property type="entry name" value="HAMP"/>
    <property type="match status" value="1"/>
</dbReference>
<gene>
    <name evidence="17" type="ORF">OXH55_05525</name>
</gene>
<evidence type="ECO:0000256" key="1">
    <source>
        <dbReference type="ARBA" id="ARBA00000085"/>
    </source>
</evidence>
<dbReference type="Pfam" id="PF02518">
    <property type="entry name" value="HATPase_c"/>
    <property type="match status" value="1"/>
</dbReference>
<dbReference type="Gene3D" id="3.30.565.10">
    <property type="entry name" value="Histidine kinase-like ATPase, C-terminal domain"/>
    <property type="match status" value="1"/>
</dbReference>
<evidence type="ECO:0000256" key="3">
    <source>
        <dbReference type="ARBA" id="ARBA00012438"/>
    </source>
</evidence>